<comment type="caution">
    <text evidence="2">The sequence shown here is derived from an EMBL/GenBank/DDBJ whole genome shotgun (WGS) entry which is preliminary data.</text>
</comment>
<feature type="non-terminal residue" evidence="2">
    <location>
        <position position="1"/>
    </location>
</feature>
<dbReference type="Pfam" id="PF12670">
    <property type="entry name" value="DUF3792"/>
    <property type="match status" value="1"/>
</dbReference>
<feature type="transmembrane region" description="Helical" evidence="1">
    <location>
        <begin position="21"/>
        <end position="40"/>
    </location>
</feature>
<keyword evidence="3" id="KW-1185">Reference proteome</keyword>
<accession>A0ABS7C5M3</accession>
<sequence>HGCAALAGGFVSGRRSGRRGWYSGGMLGLFYAVLVLFISFMASNTGVSGRTLIMLLETLLCGMVGGMVGVNAKRS</sequence>
<protein>
    <submittedName>
        <fullName evidence="2">TIGR04086 family membrane protein</fullName>
    </submittedName>
</protein>
<dbReference type="InterPro" id="IPR023804">
    <property type="entry name" value="DUF3792_TM"/>
</dbReference>
<name>A0ABS7C5M3_9BACL</name>
<evidence type="ECO:0000256" key="1">
    <source>
        <dbReference type="SAM" id="Phobius"/>
    </source>
</evidence>
<dbReference type="Proteomes" id="UP001519887">
    <property type="component" value="Unassembled WGS sequence"/>
</dbReference>
<proteinExistence type="predicted"/>
<dbReference type="EMBL" id="JAHZIK010000487">
    <property type="protein sequence ID" value="MBW7456050.1"/>
    <property type="molecule type" value="Genomic_DNA"/>
</dbReference>
<reference evidence="2 3" key="1">
    <citation type="submission" date="2021-07" db="EMBL/GenBank/DDBJ databases">
        <title>Paenibacillus radiodurans sp. nov., isolated from the southeastern edge of Tengger Desert.</title>
        <authorList>
            <person name="Zhang G."/>
        </authorList>
    </citation>
    <scope>NUCLEOTIDE SEQUENCE [LARGE SCALE GENOMIC DNA]</scope>
    <source>
        <strain evidence="2 3">CCM 7311</strain>
    </source>
</reference>
<evidence type="ECO:0000313" key="3">
    <source>
        <dbReference type="Proteomes" id="UP001519887"/>
    </source>
</evidence>
<feature type="transmembrane region" description="Helical" evidence="1">
    <location>
        <begin position="52"/>
        <end position="72"/>
    </location>
</feature>
<keyword evidence="1" id="KW-1133">Transmembrane helix</keyword>
<organism evidence="2 3">
    <name type="scientific">Paenibacillus sepulcri</name>
    <dbReference type="NCBI Taxonomy" id="359917"/>
    <lineage>
        <taxon>Bacteria</taxon>
        <taxon>Bacillati</taxon>
        <taxon>Bacillota</taxon>
        <taxon>Bacilli</taxon>
        <taxon>Bacillales</taxon>
        <taxon>Paenibacillaceae</taxon>
        <taxon>Paenibacillus</taxon>
    </lineage>
</organism>
<keyword evidence="1" id="KW-0472">Membrane</keyword>
<keyword evidence="1" id="KW-0812">Transmembrane</keyword>
<gene>
    <name evidence="2" type="ORF">K0U00_18635</name>
</gene>
<evidence type="ECO:0000313" key="2">
    <source>
        <dbReference type="EMBL" id="MBW7456050.1"/>
    </source>
</evidence>
<dbReference type="NCBIfam" id="TIGR04086">
    <property type="entry name" value="TIGR04086_membr"/>
    <property type="match status" value="1"/>
</dbReference>